<dbReference type="InterPro" id="IPR016181">
    <property type="entry name" value="Acyl_CoA_acyltransferase"/>
</dbReference>
<name>A0A840X227_9RHOB</name>
<dbReference type="SUPFAM" id="SSF55729">
    <property type="entry name" value="Acyl-CoA N-acyltransferases (Nat)"/>
    <property type="match status" value="1"/>
</dbReference>
<dbReference type="CDD" id="cd04301">
    <property type="entry name" value="NAT_SF"/>
    <property type="match status" value="1"/>
</dbReference>
<dbReference type="EMBL" id="JACIJS010000009">
    <property type="protein sequence ID" value="MBB5516854.1"/>
    <property type="molecule type" value="Genomic_DNA"/>
</dbReference>
<sequence>MILRLATRPRIADGTVRDAAACAEILMAWVRECGWMPRLWTDQETLFYVSRLISEGRLRVVRHGGRVAGFIATSEGEVECLYLRRGARGAGLGKRLLDDAKLRMPDGFILWAFAANTGALRFYAREGLIETDHSDGARNVEKLPDVQMTWKGSA</sequence>
<evidence type="ECO:0000259" key="1">
    <source>
        <dbReference type="PROSITE" id="PS51186"/>
    </source>
</evidence>
<gene>
    <name evidence="2" type="ORF">FHS89_002896</name>
</gene>
<comment type="caution">
    <text evidence="2">The sequence shown here is derived from an EMBL/GenBank/DDBJ whole genome shotgun (WGS) entry which is preliminary data.</text>
</comment>
<evidence type="ECO:0000313" key="2">
    <source>
        <dbReference type="EMBL" id="MBB5516854.1"/>
    </source>
</evidence>
<protein>
    <submittedName>
        <fullName evidence="2">GNAT superfamily N-acetyltransferase</fullName>
    </submittedName>
</protein>
<dbReference type="AlphaFoldDB" id="A0A840X227"/>
<evidence type="ECO:0000313" key="3">
    <source>
        <dbReference type="Proteomes" id="UP000553766"/>
    </source>
</evidence>
<dbReference type="Proteomes" id="UP000553766">
    <property type="component" value="Unassembled WGS sequence"/>
</dbReference>
<dbReference type="Gene3D" id="3.40.630.30">
    <property type="match status" value="1"/>
</dbReference>
<dbReference type="InterPro" id="IPR000182">
    <property type="entry name" value="GNAT_dom"/>
</dbReference>
<feature type="domain" description="N-acetyltransferase" evidence="1">
    <location>
        <begin position="14"/>
        <end position="153"/>
    </location>
</feature>
<proteinExistence type="predicted"/>
<keyword evidence="3" id="KW-1185">Reference proteome</keyword>
<organism evidence="2 3">
    <name type="scientific">Rubricella aquisinus</name>
    <dbReference type="NCBI Taxonomy" id="2028108"/>
    <lineage>
        <taxon>Bacteria</taxon>
        <taxon>Pseudomonadati</taxon>
        <taxon>Pseudomonadota</taxon>
        <taxon>Alphaproteobacteria</taxon>
        <taxon>Rhodobacterales</taxon>
        <taxon>Paracoccaceae</taxon>
        <taxon>Rubricella</taxon>
    </lineage>
</organism>
<dbReference type="GO" id="GO:0016747">
    <property type="term" value="F:acyltransferase activity, transferring groups other than amino-acyl groups"/>
    <property type="evidence" value="ECO:0007669"/>
    <property type="project" value="InterPro"/>
</dbReference>
<keyword evidence="2" id="KW-0808">Transferase</keyword>
<dbReference type="Pfam" id="PF00583">
    <property type="entry name" value="Acetyltransf_1"/>
    <property type="match status" value="1"/>
</dbReference>
<accession>A0A840X227</accession>
<dbReference type="PROSITE" id="PS51186">
    <property type="entry name" value="GNAT"/>
    <property type="match status" value="1"/>
</dbReference>
<dbReference type="RefSeq" id="WP_184012812.1">
    <property type="nucleotide sequence ID" value="NZ_JACIJS010000009.1"/>
</dbReference>
<reference evidence="2 3" key="1">
    <citation type="submission" date="2020-08" db="EMBL/GenBank/DDBJ databases">
        <title>Genomic Encyclopedia of Type Strains, Phase IV (KMG-IV): sequencing the most valuable type-strain genomes for metagenomic binning, comparative biology and taxonomic classification.</title>
        <authorList>
            <person name="Goeker M."/>
        </authorList>
    </citation>
    <scope>NUCLEOTIDE SEQUENCE [LARGE SCALE GENOMIC DNA]</scope>
    <source>
        <strain evidence="2 3">DSM 103377</strain>
    </source>
</reference>